<evidence type="ECO:0000313" key="9">
    <source>
        <dbReference type="EMBL" id="QBD76663.1"/>
    </source>
</evidence>
<feature type="transmembrane region" description="Helical" evidence="7">
    <location>
        <begin position="232"/>
        <end position="255"/>
    </location>
</feature>
<evidence type="ECO:0000256" key="1">
    <source>
        <dbReference type="ARBA" id="ARBA00004651"/>
    </source>
</evidence>
<feature type="transmembrane region" description="Helical" evidence="7">
    <location>
        <begin position="55"/>
        <end position="73"/>
    </location>
</feature>
<evidence type="ECO:0000256" key="4">
    <source>
        <dbReference type="ARBA" id="ARBA00022692"/>
    </source>
</evidence>
<dbReference type="EMBL" id="CP035758">
    <property type="protein sequence ID" value="QBD76663.1"/>
    <property type="molecule type" value="Genomic_DNA"/>
</dbReference>
<dbReference type="AlphaFoldDB" id="A0A4P6JNC8"/>
<reference evidence="9 10" key="1">
    <citation type="submission" date="2019-01" db="EMBL/GenBank/DDBJ databases">
        <title>Ktedonosporobacter rubrisoli SCAWS-G2.</title>
        <authorList>
            <person name="Huang Y."/>
            <person name="Yan B."/>
        </authorList>
    </citation>
    <scope>NUCLEOTIDE SEQUENCE [LARGE SCALE GENOMIC DNA]</scope>
    <source>
        <strain evidence="9 10">SCAWS-G2</strain>
    </source>
</reference>
<sequence length="511" mass="54084">MITSVSKPETQGIQKQHLAFVLLCLARFMVILDASIVNVALPSMQHDFGLSTADLQWVVSIYSLTFGSFLLLSGRAGDLFGRRRLFMGGLALFSLSSLAGGFAPSGIWFIVIRGIQGLGAALVAPTTLSLITTLFEEGPERNRAFGITGSISSLGFAIGALLGGLLVAGPGWRWVMFVNVPVGLLALILTPIFLPETTTPTEHKHIDVLGAFLVTAGLVALVYLLAEGNHLGWISGPELLLLLLSVLFLLAFVLVERRSREPLVNLSIFRLRNLTGGNIVNFFTAATFVPLLFILTLYMQQTLHYSALATGLAFLPMALTLMIISNIVSRQIARVGVLWLMIGGLLIVMLGLFLLTRISAGSSYIGIVLPGILFLAAGFGCVMPGIFVAATSKVASDEQGLASGLINTSQQIGGSVGMALVSTAIGARSAVLLQTSSHGLQNIQNALVGGFQAGVFVCIGSAFLAALLALLTLYEHKTPAQPAQLPEAKHCHCARPVAITLPTQPLSEISQ</sequence>
<evidence type="ECO:0000259" key="8">
    <source>
        <dbReference type="PROSITE" id="PS50850"/>
    </source>
</evidence>
<keyword evidence="3" id="KW-1003">Cell membrane</keyword>
<dbReference type="PANTHER" id="PTHR42718:SF46">
    <property type="entry name" value="BLR6921 PROTEIN"/>
    <property type="match status" value="1"/>
</dbReference>
<proteinExistence type="predicted"/>
<dbReference type="SUPFAM" id="SSF103473">
    <property type="entry name" value="MFS general substrate transporter"/>
    <property type="match status" value="1"/>
</dbReference>
<dbReference type="Gene3D" id="1.20.1250.20">
    <property type="entry name" value="MFS general substrate transporter like domains"/>
    <property type="match status" value="1"/>
</dbReference>
<feature type="transmembrane region" description="Helical" evidence="7">
    <location>
        <begin position="364"/>
        <end position="391"/>
    </location>
</feature>
<comment type="subcellular location">
    <subcellularLocation>
        <location evidence="1">Cell membrane</location>
        <topology evidence="1">Multi-pass membrane protein</topology>
    </subcellularLocation>
</comment>
<keyword evidence="4 7" id="KW-0812">Transmembrane</keyword>
<feature type="transmembrane region" description="Helical" evidence="7">
    <location>
        <begin position="174"/>
        <end position="194"/>
    </location>
</feature>
<dbReference type="Proteomes" id="UP000290365">
    <property type="component" value="Chromosome"/>
</dbReference>
<dbReference type="InterPro" id="IPR004638">
    <property type="entry name" value="EmrB-like"/>
</dbReference>
<protein>
    <submittedName>
        <fullName evidence="9">DHA2 family efflux MFS transporter permease subunit</fullName>
    </submittedName>
</protein>
<dbReference type="GO" id="GO:0022857">
    <property type="term" value="F:transmembrane transporter activity"/>
    <property type="evidence" value="ECO:0007669"/>
    <property type="project" value="InterPro"/>
</dbReference>
<dbReference type="RefSeq" id="WP_129887658.1">
    <property type="nucleotide sequence ID" value="NZ_CP035758.1"/>
</dbReference>
<keyword evidence="5 7" id="KW-1133">Transmembrane helix</keyword>
<dbReference type="GO" id="GO:0005886">
    <property type="term" value="C:plasma membrane"/>
    <property type="evidence" value="ECO:0007669"/>
    <property type="project" value="UniProtKB-SubCell"/>
</dbReference>
<dbReference type="PANTHER" id="PTHR42718">
    <property type="entry name" value="MAJOR FACILITATOR SUPERFAMILY MULTIDRUG TRANSPORTER MFSC"/>
    <property type="match status" value="1"/>
</dbReference>
<gene>
    <name evidence="9" type="ORF">EPA93_11875</name>
</gene>
<organism evidence="9 10">
    <name type="scientific">Ktedonosporobacter rubrisoli</name>
    <dbReference type="NCBI Taxonomy" id="2509675"/>
    <lineage>
        <taxon>Bacteria</taxon>
        <taxon>Bacillati</taxon>
        <taxon>Chloroflexota</taxon>
        <taxon>Ktedonobacteria</taxon>
        <taxon>Ktedonobacterales</taxon>
        <taxon>Ktedonosporobacteraceae</taxon>
        <taxon>Ktedonosporobacter</taxon>
    </lineage>
</organism>
<feature type="transmembrane region" description="Helical" evidence="7">
    <location>
        <begin position="147"/>
        <end position="168"/>
    </location>
</feature>
<dbReference type="Gene3D" id="1.20.1720.10">
    <property type="entry name" value="Multidrug resistance protein D"/>
    <property type="match status" value="1"/>
</dbReference>
<dbReference type="Pfam" id="PF07690">
    <property type="entry name" value="MFS_1"/>
    <property type="match status" value="1"/>
</dbReference>
<evidence type="ECO:0000256" key="7">
    <source>
        <dbReference type="SAM" id="Phobius"/>
    </source>
</evidence>
<evidence type="ECO:0000313" key="10">
    <source>
        <dbReference type="Proteomes" id="UP000290365"/>
    </source>
</evidence>
<feature type="transmembrane region" description="Helical" evidence="7">
    <location>
        <begin position="20"/>
        <end position="43"/>
    </location>
</feature>
<dbReference type="KEGG" id="kbs:EPA93_11875"/>
<dbReference type="NCBIfam" id="TIGR00711">
    <property type="entry name" value="efflux_EmrB"/>
    <property type="match status" value="1"/>
</dbReference>
<evidence type="ECO:0000256" key="5">
    <source>
        <dbReference type="ARBA" id="ARBA00022989"/>
    </source>
</evidence>
<dbReference type="CDD" id="cd17321">
    <property type="entry name" value="MFS_MMR_MDR_like"/>
    <property type="match status" value="1"/>
</dbReference>
<feature type="transmembrane region" description="Helical" evidence="7">
    <location>
        <begin position="412"/>
        <end position="433"/>
    </location>
</feature>
<feature type="transmembrane region" description="Helical" evidence="7">
    <location>
        <begin position="453"/>
        <end position="474"/>
    </location>
</feature>
<keyword evidence="6 7" id="KW-0472">Membrane</keyword>
<evidence type="ECO:0000256" key="6">
    <source>
        <dbReference type="ARBA" id="ARBA00023136"/>
    </source>
</evidence>
<dbReference type="OrthoDB" id="4080117at2"/>
<accession>A0A4P6JNC8</accession>
<evidence type="ECO:0000256" key="2">
    <source>
        <dbReference type="ARBA" id="ARBA00022448"/>
    </source>
</evidence>
<feature type="transmembrane region" description="Helical" evidence="7">
    <location>
        <begin position="206"/>
        <end position="226"/>
    </location>
</feature>
<feature type="transmembrane region" description="Helical" evidence="7">
    <location>
        <begin position="336"/>
        <end position="358"/>
    </location>
</feature>
<keyword evidence="2" id="KW-0813">Transport</keyword>
<name>A0A4P6JNC8_KTERU</name>
<feature type="domain" description="Major facilitator superfamily (MFS) profile" evidence="8">
    <location>
        <begin position="19"/>
        <end position="478"/>
    </location>
</feature>
<dbReference type="PRINTS" id="PR01036">
    <property type="entry name" value="TCRTETB"/>
</dbReference>
<feature type="transmembrane region" description="Helical" evidence="7">
    <location>
        <begin position="276"/>
        <end position="299"/>
    </location>
</feature>
<feature type="transmembrane region" description="Helical" evidence="7">
    <location>
        <begin position="117"/>
        <end position="135"/>
    </location>
</feature>
<dbReference type="InterPro" id="IPR036259">
    <property type="entry name" value="MFS_trans_sf"/>
</dbReference>
<dbReference type="InterPro" id="IPR011701">
    <property type="entry name" value="MFS"/>
</dbReference>
<dbReference type="InterPro" id="IPR020846">
    <property type="entry name" value="MFS_dom"/>
</dbReference>
<dbReference type="PROSITE" id="PS50850">
    <property type="entry name" value="MFS"/>
    <property type="match status" value="1"/>
</dbReference>
<feature type="transmembrane region" description="Helical" evidence="7">
    <location>
        <begin position="85"/>
        <end position="111"/>
    </location>
</feature>
<feature type="transmembrane region" description="Helical" evidence="7">
    <location>
        <begin position="305"/>
        <end position="324"/>
    </location>
</feature>
<evidence type="ECO:0000256" key="3">
    <source>
        <dbReference type="ARBA" id="ARBA00022475"/>
    </source>
</evidence>
<keyword evidence="10" id="KW-1185">Reference proteome</keyword>